<feature type="binding site" evidence="7">
    <location>
        <position position="66"/>
    </location>
    <ligand>
        <name>carbamoyl phosphate</name>
        <dbReference type="ChEBI" id="CHEBI:58228"/>
    </ligand>
</feature>
<dbReference type="GO" id="GO:0044205">
    <property type="term" value="P:'de novo' UMP biosynthetic process"/>
    <property type="evidence" value="ECO:0007669"/>
    <property type="project" value="UniProtKB-UniRule"/>
</dbReference>
<dbReference type="GO" id="GO:0005829">
    <property type="term" value="C:cytosol"/>
    <property type="evidence" value="ECO:0007669"/>
    <property type="project" value="TreeGrafter"/>
</dbReference>
<dbReference type="EC" id="2.1.3.2" evidence="7"/>
<dbReference type="Pfam" id="PF00185">
    <property type="entry name" value="OTCace"/>
    <property type="match status" value="1"/>
</dbReference>
<feature type="binding site" evidence="7">
    <location>
        <position position="234"/>
    </location>
    <ligand>
        <name>L-aspartate</name>
        <dbReference type="ChEBI" id="CHEBI:29991"/>
    </ligand>
</feature>
<dbReference type="Gene3D" id="3.40.50.1370">
    <property type="entry name" value="Aspartate/ornithine carbamoyltransferase"/>
    <property type="match status" value="2"/>
</dbReference>
<gene>
    <name evidence="7" type="primary">pyrB</name>
    <name evidence="10" type="ORF">A2151_07725</name>
</gene>
<reference evidence="10 11" key="1">
    <citation type="journal article" date="2016" name="Nat. Commun.">
        <title>Thousands of microbial genomes shed light on interconnected biogeochemical processes in an aquifer system.</title>
        <authorList>
            <person name="Anantharaman K."/>
            <person name="Brown C.T."/>
            <person name="Hug L.A."/>
            <person name="Sharon I."/>
            <person name="Castelle C.J."/>
            <person name="Probst A.J."/>
            <person name="Thomas B.C."/>
            <person name="Singh A."/>
            <person name="Wilkins M.J."/>
            <person name="Karaoz U."/>
            <person name="Brodie E.L."/>
            <person name="Williams K.H."/>
            <person name="Hubbard S.S."/>
            <person name="Banfield J.F."/>
        </authorList>
    </citation>
    <scope>NUCLEOTIDE SEQUENCE [LARGE SCALE GENOMIC DNA]</scope>
</reference>
<keyword evidence="3 7" id="KW-0808">Transferase</keyword>
<dbReference type="EMBL" id="MFSU01000063">
    <property type="protein sequence ID" value="OGI47168.1"/>
    <property type="molecule type" value="Genomic_DNA"/>
</dbReference>
<feature type="binding site" evidence="7">
    <location>
        <position position="179"/>
    </location>
    <ligand>
        <name>L-aspartate</name>
        <dbReference type="ChEBI" id="CHEBI:29991"/>
    </ligand>
</feature>
<evidence type="ECO:0000256" key="1">
    <source>
        <dbReference type="ARBA" id="ARBA00004852"/>
    </source>
</evidence>
<dbReference type="GO" id="GO:0016597">
    <property type="term" value="F:amino acid binding"/>
    <property type="evidence" value="ECO:0007669"/>
    <property type="project" value="InterPro"/>
</dbReference>
<feature type="binding site" evidence="7">
    <location>
        <position position="94"/>
    </location>
    <ligand>
        <name>L-aspartate</name>
        <dbReference type="ChEBI" id="CHEBI:29991"/>
    </ligand>
</feature>
<evidence type="ECO:0000313" key="10">
    <source>
        <dbReference type="EMBL" id="OGI47168.1"/>
    </source>
</evidence>
<evidence type="ECO:0000256" key="7">
    <source>
        <dbReference type="HAMAP-Rule" id="MF_00001"/>
    </source>
</evidence>
<dbReference type="AlphaFoldDB" id="A0A1F6TPW8"/>
<feature type="binding site" evidence="7">
    <location>
        <position position="275"/>
    </location>
    <ligand>
        <name>carbamoyl phosphate</name>
        <dbReference type="ChEBI" id="CHEBI:58228"/>
    </ligand>
</feature>
<dbReference type="FunFam" id="3.40.50.1370:FF:000007">
    <property type="entry name" value="Aspartate carbamoyltransferase"/>
    <property type="match status" value="1"/>
</dbReference>
<name>A0A1F6TPW8_9PROT</name>
<comment type="pathway">
    <text evidence="1 7">Pyrimidine metabolism; UMP biosynthesis via de novo pathway; (S)-dihydroorotate from bicarbonate: step 2/3.</text>
</comment>
<comment type="similarity">
    <text evidence="2 7">Belongs to the aspartate/ornithine carbamoyltransferase superfamily. ATCase family.</text>
</comment>
<feature type="binding site" evidence="7">
    <location>
        <position position="149"/>
    </location>
    <ligand>
        <name>carbamoyl phosphate</name>
        <dbReference type="ChEBI" id="CHEBI:58228"/>
    </ligand>
</feature>
<keyword evidence="4 7" id="KW-0665">Pyrimidine biosynthesis</keyword>
<dbReference type="GO" id="GO:0006520">
    <property type="term" value="P:amino acid metabolic process"/>
    <property type="evidence" value="ECO:0007669"/>
    <property type="project" value="InterPro"/>
</dbReference>
<dbReference type="InterPro" id="IPR002082">
    <property type="entry name" value="Asp_carbamoyltransf"/>
</dbReference>
<feature type="binding site" evidence="7">
    <location>
        <position position="67"/>
    </location>
    <ligand>
        <name>carbamoyl phosphate</name>
        <dbReference type="ChEBI" id="CHEBI:58228"/>
    </ligand>
</feature>
<dbReference type="GO" id="GO:0006207">
    <property type="term" value="P:'de novo' pyrimidine nucleobase biosynthetic process"/>
    <property type="evidence" value="ECO:0007669"/>
    <property type="project" value="InterPro"/>
</dbReference>
<comment type="subunit">
    <text evidence="7">Heterododecamer (2C3:3R2) of six catalytic PyrB chains organized as two trimers (C3), and six regulatory PyrI chains organized as three dimers (R2).</text>
</comment>
<evidence type="ECO:0000256" key="3">
    <source>
        <dbReference type="ARBA" id="ARBA00022679"/>
    </source>
</evidence>
<dbReference type="STRING" id="1817760.A2151_07725"/>
<dbReference type="InterPro" id="IPR006131">
    <property type="entry name" value="Asp_carbamoyltransf_Asp/Orn-bd"/>
</dbReference>
<dbReference type="PANTHER" id="PTHR45753">
    <property type="entry name" value="ORNITHINE CARBAMOYLTRANSFERASE, MITOCHONDRIAL"/>
    <property type="match status" value="1"/>
</dbReference>
<feature type="binding site" evidence="7">
    <location>
        <position position="116"/>
    </location>
    <ligand>
        <name>carbamoyl phosphate</name>
        <dbReference type="ChEBI" id="CHEBI:58228"/>
    </ligand>
</feature>
<proteinExistence type="inferred from homology"/>
<comment type="caution">
    <text evidence="10">The sequence shown here is derived from an EMBL/GenBank/DDBJ whole genome shotgun (WGS) entry which is preliminary data.</text>
</comment>
<dbReference type="SUPFAM" id="SSF53671">
    <property type="entry name" value="Aspartate/ornithine carbamoyltransferase"/>
    <property type="match status" value="1"/>
</dbReference>
<evidence type="ECO:0000256" key="5">
    <source>
        <dbReference type="ARBA" id="ARBA00043884"/>
    </source>
</evidence>
<comment type="catalytic activity">
    <reaction evidence="6 7">
        <text>carbamoyl phosphate + L-aspartate = N-carbamoyl-L-aspartate + phosphate + H(+)</text>
        <dbReference type="Rhea" id="RHEA:20013"/>
        <dbReference type="ChEBI" id="CHEBI:15378"/>
        <dbReference type="ChEBI" id="CHEBI:29991"/>
        <dbReference type="ChEBI" id="CHEBI:32814"/>
        <dbReference type="ChEBI" id="CHEBI:43474"/>
        <dbReference type="ChEBI" id="CHEBI:58228"/>
        <dbReference type="EC" id="2.1.3.2"/>
    </reaction>
</comment>
<feature type="domain" description="Aspartate/ornithine carbamoyltransferase Asp/Orn-binding" evidence="8">
    <location>
        <begin position="166"/>
        <end position="312"/>
    </location>
</feature>
<evidence type="ECO:0000256" key="6">
    <source>
        <dbReference type="ARBA" id="ARBA00048859"/>
    </source>
</evidence>
<evidence type="ECO:0000256" key="2">
    <source>
        <dbReference type="ARBA" id="ARBA00008896"/>
    </source>
</evidence>
<protein>
    <recommendedName>
        <fullName evidence="7">Aspartate carbamoyltransferase</fullName>
        <ecNumber evidence="7">2.1.3.2</ecNumber>
    </recommendedName>
    <alternativeName>
        <fullName evidence="7">Aspartate transcarbamylase</fullName>
        <shortName evidence="7">ATCase</shortName>
    </alternativeName>
</protein>
<feature type="binding site" evidence="7">
    <location>
        <position position="276"/>
    </location>
    <ligand>
        <name>carbamoyl phosphate</name>
        <dbReference type="ChEBI" id="CHEBI:58228"/>
    </ligand>
</feature>
<dbReference type="Proteomes" id="UP000178885">
    <property type="component" value="Unassembled WGS sequence"/>
</dbReference>
<dbReference type="PROSITE" id="PS00097">
    <property type="entry name" value="CARBAMOYLTRANSFERASE"/>
    <property type="match status" value="1"/>
</dbReference>
<dbReference type="NCBIfam" id="NF002032">
    <property type="entry name" value="PRK00856.1"/>
    <property type="match status" value="1"/>
</dbReference>
<dbReference type="InterPro" id="IPR036901">
    <property type="entry name" value="Asp/Orn_carbamoylTrfase_sf"/>
</dbReference>
<accession>A0A1F6TPW8</accession>
<dbReference type="PRINTS" id="PR00101">
    <property type="entry name" value="ATCASE"/>
</dbReference>
<dbReference type="InterPro" id="IPR006130">
    <property type="entry name" value="Asp/Orn_carbamoylTrfase"/>
</dbReference>
<organism evidence="10 11">
    <name type="scientific">Candidatus Muproteobacteria bacterium RBG_16_65_34</name>
    <dbReference type="NCBI Taxonomy" id="1817760"/>
    <lineage>
        <taxon>Bacteria</taxon>
        <taxon>Pseudomonadati</taxon>
        <taxon>Pseudomonadota</taxon>
        <taxon>Candidatus Muproteobacteria</taxon>
    </lineage>
</organism>
<comment type="function">
    <text evidence="5 7">Catalyzes the condensation of carbamoyl phosphate and aspartate to form carbamoyl aspartate and inorganic phosphate, the committed step in the de novo pyrimidine nucleotide biosynthesis pathway.</text>
</comment>
<dbReference type="GO" id="GO:0004070">
    <property type="term" value="F:aspartate carbamoyltransferase activity"/>
    <property type="evidence" value="ECO:0007669"/>
    <property type="project" value="UniProtKB-UniRule"/>
</dbReference>
<evidence type="ECO:0000313" key="11">
    <source>
        <dbReference type="Proteomes" id="UP000178885"/>
    </source>
</evidence>
<sequence>MTGNLQFDAQGRLRHFLTIDGLSRETILEIFTIAESFISVGEREIKKVPLARGKTVVNLFFESSTRTRTTFEIAAKRLSADVINLNVGASSAAKGETLLDTVRNLEAMHTDLFVVRHNQAGAAYLIAAHVPPHVHIINAGDGAHAHPTQAVLDAFTIRRHKGGFENLKVAIVGDILYSRVARSLIRVLDILGVPEVRVIAPRTLLPTAVETLGVRSYTDMGEGLDDADVIVMLRLQRERMRGALIPSEQEYFNLYGLTPGKLECAKPDAIVMHPGPMNRGLEIDSAVADGPQSVILPQVTNGIAVRMAIMALVLGGREPAEGGRPA</sequence>
<evidence type="ECO:0000259" key="9">
    <source>
        <dbReference type="Pfam" id="PF02729"/>
    </source>
</evidence>
<dbReference type="HAMAP" id="MF_00001">
    <property type="entry name" value="Asp_carb_tr"/>
    <property type="match status" value="1"/>
</dbReference>
<evidence type="ECO:0000256" key="4">
    <source>
        <dbReference type="ARBA" id="ARBA00022975"/>
    </source>
</evidence>
<dbReference type="UniPathway" id="UPA00070">
    <property type="reaction ID" value="UER00116"/>
</dbReference>
<dbReference type="NCBIfam" id="TIGR00670">
    <property type="entry name" value="asp_carb_tr"/>
    <property type="match status" value="1"/>
</dbReference>
<dbReference type="InterPro" id="IPR006132">
    <property type="entry name" value="Asp/Orn_carbamoyltranf_P-bd"/>
</dbReference>
<evidence type="ECO:0000259" key="8">
    <source>
        <dbReference type="Pfam" id="PF00185"/>
    </source>
</evidence>
<feature type="domain" description="Aspartate/ornithine carbamoyltransferase carbamoyl-P binding" evidence="9">
    <location>
        <begin position="14"/>
        <end position="158"/>
    </location>
</feature>
<dbReference type="PANTHER" id="PTHR45753:SF6">
    <property type="entry name" value="ASPARTATE CARBAMOYLTRANSFERASE"/>
    <property type="match status" value="1"/>
</dbReference>
<dbReference type="PRINTS" id="PR00100">
    <property type="entry name" value="AOTCASE"/>
</dbReference>
<feature type="binding site" evidence="7">
    <location>
        <position position="146"/>
    </location>
    <ligand>
        <name>carbamoyl phosphate</name>
        <dbReference type="ChEBI" id="CHEBI:58228"/>
    </ligand>
</feature>
<dbReference type="Pfam" id="PF02729">
    <property type="entry name" value="OTCace_N"/>
    <property type="match status" value="1"/>
</dbReference>